<proteinExistence type="predicted"/>
<evidence type="ECO:0000313" key="1">
    <source>
        <dbReference type="EMBL" id="SAM01133.1"/>
    </source>
</evidence>
<dbReference type="InParanoid" id="A0A163JQG9"/>
<name>A0A163JQG9_ABSGL</name>
<keyword evidence="2" id="KW-1185">Reference proteome</keyword>
<evidence type="ECO:0000313" key="2">
    <source>
        <dbReference type="Proteomes" id="UP000078561"/>
    </source>
</evidence>
<organism evidence="1">
    <name type="scientific">Absidia glauca</name>
    <name type="common">Pin mould</name>
    <dbReference type="NCBI Taxonomy" id="4829"/>
    <lineage>
        <taxon>Eukaryota</taxon>
        <taxon>Fungi</taxon>
        <taxon>Fungi incertae sedis</taxon>
        <taxon>Mucoromycota</taxon>
        <taxon>Mucoromycotina</taxon>
        <taxon>Mucoromycetes</taxon>
        <taxon>Mucorales</taxon>
        <taxon>Cunninghamellaceae</taxon>
        <taxon>Absidia</taxon>
    </lineage>
</organism>
<sequence>MFSVPEFPIHANQDLSLLLFYLIRQYGALEIMGGSGESIGAAGSFDSCAKGYPGGGLAWCYGYWTDGGVTKPSIGGTFAKHRGFWCGLWYPLVVPYHSGSSKRIPTPTRQSQRD</sequence>
<dbReference type="EMBL" id="LT553503">
    <property type="protein sequence ID" value="SAM01133.1"/>
    <property type="molecule type" value="Genomic_DNA"/>
</dbReference>
<dbReference type="Proteomes" id="UP000078561">
    <property type="component" value="Unassembled WGS sequence"/>
</dbReference>
<dbReference type="AlphaFoldDB" id="A0A163JQG9"/>
<protein>
    <submittedName>
        <fullName evidence="1">Uncharacterized protein</fullName>
    </submittedName>
</protein>
<accession>A0A163JQG9</accession>
<reference evidence="1" key="1">
    <citation type="submission" date="2016-04" db="EMBL/GenBank/DDBJ databases">
        <authorList>
            <person name="Evans L.H."/>
            <person name="Alamgir A."/>
            <person name="Owens N."/>
            <person name="Weber N.D."/>
            <person name="Virtaneva K."/>
            <person name="Barbian K."/>
            <person name="Babar A."/>
            <person name="Rosenke K."/>
        </authorList>
    </citation>
    <scope>NUCLEOTIDE SEQUENCE [LARGE SCALE GENOMIC DNA]</scope>
    <source>
        <strain evidence="1">CBS 101.48</strain>
    </source>
</reference>
<gene>
    <name evidence="1" type="primary">ABSGL_06870.1 scaffold 8678</name>
</gene>